<evidence type="ECO:0000313" key="4">
    <source>
        <dbReference type="Proteomes" id="UP001652680"/>
    </source>
</evidence>
<name>A0ABM5J7H6_DRORH</name>
<reference evidence="4" key="1">
    <citation type="journal article" date="2021" name="Elife">
        <title>Highly contiguous assemblies of 101 drosophilid genomes.</title>
        <authorList>
            <person name="Kim B.Y."/>
            <person name="Wang J.R."/>
            <person name="Miller D.E."/>
            <person name="Barmina O."/>
            <person name="Delaney E."/>
            <person name="Thompson A."/>
            <person name="Comeault A.A."/>
            <person name="Peede D."/>
            <person name="D'Agostino E.R."/>
            <person name="Pelaez J."/>
            <person name="Aguilar J.M."/>
            <person name="Haji D."/>
            <person name="Matsunaga T."/>
            <person name="Armstrong E.E."/>
            <person name="Zych M."/>
            <person name="Ogawa Y."/>
            <person name="Stamenkovic-Radak M."/>
            <person name="Jelic M."/>
            <person name="Veselinovic M.S."/>
            <person name="Tanaskovic M."/>
            <person name="Eric P."/>
            <person name="Gao J.J."/>
            <person name="Katoh T.K."/>
            <person name="Toda M.J."/>
            <person name="Watabe H."/>
            <person name="Watada M."/>
            <person name="Davis J.S."/>
            <person name="Moyle L.C."/>
            <person name="Manoli G."/>
            <person name="Bertolini E."/>
            <person name="Kostal V."/>
            <person name="Hawley R.S."/>
            <person name="Takahashi A."/>
            <person name="Jones C.D."/>
            <person name="Price D.K."/>
            <person name="Whiteman N."/>
            <person name="Kopp A."/>
            <person name="Matute D.R."/>
            <person name="Petrov D.A."/>
        </authorList>
    </citation>
    <scope>NUCLEOTIDE SEQUENCE [LARGE SCALE GENOMIC DNA]</scope>
</reference>
<dbReference type="EnsemblMetazoa" id="XM_044458853.1">
    <property type="protein sequence ID" value="XP_044314788.1"/>
    <property type="gene ID" value="LOC123037565"/>
</dbReference>
<dbReference type="Gene3D" id="3.30.60.30">
    <property type="match status" value="1"/>
</dbReference>
<dbReference type="Proteomes" id="UP001652680">
    <property type="component" value="Unassembled WGS sequence"/>
</dbReference>
<reference evidence="3" key="2">
    <citation type="submission" date="2025-05" db="UniProtKB">
        <authorList>
            <consortium name="EnsemblMetazoa"/>
        </authorList>
    </citation>
    <scope>IDENTIFICATION</scope>
</reference>
<evidence type="ECO:0000256" key="1">
    <source>
        <dbReference type="SAM" id="SignalP"/>
    </source>
</evidence>
<dbReference type="SUPFAM" id="SSF100895">
    <property type="entry name" value="Kazal-type serine protease inhibitors"/>
    <property type="match status" value="1"/>
</dbReference>
<feature type="domain" description="Kazal-like" evidence="2">
    <location>
        <begin position="89"/>
        <end position="142"/>
    </location>
</feature>
<proteinExistence type="predicted"/>
<dbReference type="CDD" id="cd00104">
    <property type="entry name" value="KAZAL_FS"/>
    <property type="match status" value="1"/>
</dbReference>
<keyword evidence="1" id="KW-0732">Signal</keyword>
<dbReference type="PROSITE" id="PS51257">
    <property type="entry name" value="PROKAR_LIPOPROTEIN"/>
    <property type="match status" value="1"/>
</dbReference>
<dbReference type="InterPro" id="IPR002350">
    <property type="entry name" value="Kazal_dom"/>
</dbReference>
<dbReference type="PROSITE" id="PS51465">
    <property type="entry name" value="KAZAL_2"/>
    <property type="match status" value="1"/>
</dbReference>
<accession>A0ABM5J7H6</accession>
<feature type="chain" id="PRO_5047201858" description="Kazal-like domain-containing protein" evidence="1">
    <location>
        <begin position="28"/>
        <end position="146"/>
    </location>
</feature>
<feature type="signal peptide" evidence="1">
    <location>
        <begin position="1"/>
        <end position="27"/>
    </location>
</feature>
<evidence type="ECO:0000259" key="2">
    <source>
        <dbReference type="PROSITE" id="PS51465"/>
    </source>
</evidence>
<dbReference type="GeneID" id="123037565"/>
<dbReference type="RefSeq" id="XP_044314788.1">
    <property type="nucleotide sequence ID" value="XM_044458853.1"/>
</dbReference>
<sequence>MHGSSKLTLTLTLAFVLVFLGCPTTQAQQGDLFRCNVQYKCSDEKELVWAMGDERCHVFHNKCLLKVEQCSRKSSGRSELVETTREICKPSCTKICPDVYDPVCAQIFQEEYITFSNECEMRNYICTNERPYSYFAVGECVEQPAG</sequence>
<dbReference type="InterPro" id="IPR036058">
    <property type="entry name" value="Kazal_dom_sf"/>
</dbReference>
<organism evidence="3 4">
    <name type="scientific">Drosophila rhopaloa</name>
    <name type="common">Fruit fly</name>
    <dbReference type="NCBI Taxonomy" id="1041015"/>
    <lineage>
        <taxon>Eukaryota</taxon>
        <taxon>Metazoa</taxon>
        <taxon>Ecdysozoa</taxon>
        <taxon>Arthropoda</taxon>
        <taxon>Hexapoda</taxon>
        <taxon>Insecta</taxon>
        <taxon>Pterygota</taxon>
        <taxon>Neoptera</taxon>
        <taxon>Endopterygota</taxon>
        <taxon>Diptera</taxon>
        <taxon>Brachycera</taxon>
        <taxon>Muscomorpha</taxon>
        <taxon>Ephydroidea</taxon>
        <taxon>Drosophilidae</taxon>
        <taxon>Drosophila</taxon>
        <taxon>Sophophora</taxon>
    </lineage>
</organism>
<protein>
    <recommendedName>
        <fullName evidence="2">Kazal-like domain-containing protein</fullName>
    </recommendedName>
</protein>
<keyword evidence="4" id="KW-1185">Reference proteome</keyword>
<evidence type="ECO:0000313" key="3">
    <source>
        <dbReference type="EnsemblMetazoa" id="XP_044314788.1"/>
    </source>
</evidence>